<reference evidence="2 3" key="1">
    <citation type="journal article" date="2015" name="Nature">
        <title>rRNA introns, odd ribosomes, and small enigmatic genomes across a large radiation of phyla.</title>
        <authorList>
            <person name="Brown C.T."/>
            <person name="Hug L.A."/>
            <person name="Thomas B.C."/>
            <person name="Sharon I."/>
            <person name="Castelle C.J."/>
            <person name="Singh A."/>
            <person name="Wilkins M.J."/>
            <person name="Williams K.H."/>
            <person name="Banfield J.F."/>
        </authorList>
    </citation>
    <scope>NUCLEOTIDE SEQUENCE [LARGE SCALE GENOMIC DNA]</scope>
</reference>
<feature type="transmembrane region" description="Helical" evidence="1">
    <location>
        <begin position="71"/>
        <end position="93"/>
    </location>
</feature>
<dbReference type="EMBL" id="LBWA01000024">
    <property type="protein sequence ID" value="KKQ96804.1"/>
    <property type="molecule type" value="Genomic_DNA"/>
</dbReference>
<gene>
    <name evidence="2" type="ORF">UT23_C0024G0004</name>
</gene>
<accession>A0A0G0PF93</accession>
<organism evidence="2 3">
    <name type="scientific">Candidatus Woesebacteria bacterium GW2011_GWA1_39_12</name>
    <dbReference type="NCBI Taxonomy" id="1618549"/>
    <lineage>
        <taxon>Bacteria</taxon>
        <taxon>Candidatus Woeseibacteriota</taxon>
    </lineage>
</organism>
<proteinExistence type="predicted"/>
<keyword evidence="1" id="KW-0812">Transmembrane</keyword>
<dbReference type="AlphaFoldDB" id="A0A0G0PF93"/>
<evidence type="ECO:0000313" key="2">
    <source>
        <dbReference type="EMBL" id="KKQ96804.1"/>
    </source>
</evidence>
<name>A0A0G0PF93_9BACT</name>
<comment type="caution">
    <text evidence="2">The sequence shown here is derived from an EMBL/GenBank/DDBJ whole genome shotgun (WGS) entry which is preliminary data.</text>
</comment>
<protein>
    <recommendedName>
        <fullName evidence="4">DUF2157 domain-containing protein</fullName>
    </recommendedName>
</protein>
<feature type="transmembrane region" description="Helical" evidence="1">
    <location>
        <begin position="20"/>
        <end position="38"/>
    </location>
</feature>
<keyword evidence="1" id="KW-0472">Membrane</keyword>
<evidence type="ECO:0000313" key="3">
    <source>
        <dbReference type="Proteomes" id="UP000034325"/>
    </source>
</evidence>
<feature type="transmembrane region" description="Helical" evidence="1">
    <location>
        <begin position="99"/>
        <end position="121"/>
    </location>
</feature>
<evidence type="ECO:0000256" key="1">
    <source>
        <dbReference type="SAM" id="Phobius"/>
    </source>
</evidence>
<dbReference type="Proteomes" id="UP000034325">
    <property type="component" value="Unassembled WGS sequence"/>
</dbReference>
<sequence length="132" mass="15128">MKFIKELYAKTSLWAAKKFFLIWVFNLIILLLFLLRSAGYFDPYFLVSVNLIIMIGLLLAIPLLGANSRTIFVVSLFFWLFAGFLRIVNLNVWAERTAIYTYEALVIGVLLLISEALLSIIEEVRSGFKKNA</sequence>
<feature type="transmembrane region" description="Helical" evidence="1">
    <location>
        <begin position="44"/>
        <end position="64"/>
    </location>
</feature>
<evidence type="ECO:0008006" key="4">
    <source>
        <dbReference type="Google" id="ProtNLM"/>
    </source>
</evidence>
<keyword evidence="1" id="KW-1133">Transmembrane helix</keyword>